<dbReference type="Pfam" id="PF00496">
    <property type="entry name" value="SBP_bac_5"/>
    <property type="match status" value="1"/>
</dbReference>
<dbReference type="AlphaFoldDB" id="A0A8J2VBK7"/>
<dbReference type="GO" id="GO:0030288">
    <property type="term" value="C:outer membrane-bounded periplasmic space"/>
    <property type="evidence" value="ECO:0007669"/>
    <property type="project" value="UniProtKB-ARBA"/>
</dbReference>
<keyword evidence="5" id="KW-0653">Protein transport</keyword>
<dbReference type="RefSeq" id="WP_188646363.1">
    <property type="nucleotide sequence ID" value="NZ_BMHQ01000002.1"/>
</dbReference>
<comment type="similarity">
    <text evidence="2">Belongs to the bacterial solute-binding protein 5 family.</text>
</comment>
<name>A0A8J2VBK7_9BACL</name>
<keyword evidence="4 6" id="KW-0732">Signal</keyword>
<dbReference type="PROSITE" id="PS51257">
    <property type="entry name" value="PROKAR_LIPOPROTEIN"/>
    <property type="match status" value="1"/>
</dbReference>
<evidence type="ECO:0000256" key="3">
    <source>
        <dbReference type="ARBA" id="ARBA00022448"/>
    </source>
</evidence>
<evidence type="ECO:0000259" key="7">
    <source>
        <dbReference type="Pfam" id="PF00496"/>
    </source>
</evidence>
<accession>A0A8J2VBK7</accession>
<comment type="subcellular location">
    <subcellularLocation>
        <location evidence="1">Cell envelope</location>
    </subcellularLocation>
</comment>
<evidence type="ECO:0000256" key="1">
    <source>
        <dbReference type="ARBA" id="ARBA00004196"/>
    </source>
</evidence>
<dbReference type="Gene3D" id="3.10.105.10">
    <property type="entry name" value="Dipeptide-binding Protein, Domain 3"/>
    <property type="match status" value="1"/>
</dbReference>
<evidence type="ECO:0000256" key="5">
    <source>
        <dbReference type="ARBA" id="ARBA00022856"/>
    </source>
</evidence>
<evidence type="ECO:0000313" key="8">
    <source>
        <dbReference type="EMBL" id="GGE06979.1"/>
    </source>
</evidence>
<feature type="chain" id="PRO_5038931789" evidence="6">
    <location>
        <begin position="22"/>
        <end position="545"/>
    </location>
</feature>
<dbReference type="GO" id="GO:0015833">
    <property type="term" value="P:peptide transport"/>
    <property type="evidence" value="ECO:0007669"/>
    <property type="project" value="UniProtKB-KW"/>
</dbReference>
<evidence type="ECO:0000256" key="2">
    <source>
        <dbReference type="ARBA" id="ARBA00005695"/>
    </source>
</evidence>
<dbReference type="InterPro" id="IPR030678">
    <property type="entry name" value="Peptide/Ni-bd"/>
</dbReference>
<comment type="caution">
    <text evidence="8">The sequence shown here is derived from an EMBL/GenBank/DDBJ whole genome shotgun (WGS) entry which is preliminary data.</text>
</comment>
<dbReference type="PANTHER" id="PTHR30290:SF10">
    <property type="entry name" value="PERIPLASMIC OLIGOPEPTIDE-BINDING PROTEIN-RELATED"/>
    <property type="match status" value="1"/>
</dbReference>
<dbReference type="PIRSF" id="PIRSF002741">
    <property type="entry name" value="MppA"/>
    <property type="match status" value="1"/>
</dbReference>
<dbReference type="SUPFAM" id="SSF53850">
    <property type="entry name" value="Periplasmic binding protein-like II"/>
    <property type="match status" value="1"/>
</dbReference>
<dbReference type="FunFam" id="3.90.76.10:FF:000001">
    <property type="entry name" value="Oligopeptide ABC transporter substrate-binding protein"/>
    <property type="match status" value="1"/>
</dbReference>
<keyword evidence="9" id="KW-1185">Reference proteome</keyword>
<keyword evidence="3" id="KW-0813">Transport</keyword>
<dbReference type="Proteomes" id="UP000625210">
    <property type="component" value="Unassembled WGS sequence"/>
</dbReference>
<proteinExistence type="inferred from homology"/>
<dbReference type="Gene3D" id="3.90.76.10">
    <property type="entry name" value="Dipeptide-binding Protein, Domain 1"/>
    <property type="match status" value="1"/>
</dbReference>
<organism evidence="8 9">
    <name type="scientific">Marinithermofilum abyssi</name>
    <dbReference type="NCBI Taxonomy" id="1571185"/>
    <lineage>
        <taxon>Bacteria</taxon>
        <taxon>Bacillati</taxon>
        <taxon>Bacillota</taxon>
        <taxon>Bacilli</taxon>
        <taxon>Bacillales</taxon>
        <taxon>Thermoactinomycetaceae</taxon>
        <taxon>Marinithermofilum</taxon>
    </lineage>
</organism>
<dbReference type="PANTHER" id="PTHR30290">
    <property type="entry name" value="PERIPLASMIC BINDING COMPONENT OF ABC TRANSPORTER"/>
    <property type="match status" value="1"/>
</dbReference>
<keyword evidence="5" id="KW-0571">Peptide transport</keyword>
<evidence type="ECO:0000256" key="4">
    <source>
        <dbReference type="ARBA" id="ARBA00022729"/>
    </source>
</evidence>
<dbReference type="GO" id="GO:1904680">
    <property type="term" value="F:peptide transmembrane transporter activity"/>
    <property type="evidence" value="ECO:0007669"/>
    <property type="project" value="TreeGrafter"/>
</dbReference>
<reference evidence="8" key="1">
    <citation type="journal article" date="2014" name="Int. J. Syst. Evol. Microbiol.">
        <title>Complete genome sequence of Corynebacterium casei LMG S-19264T (=DSM 44701T), isolated from a smear-ripened cheese.</title>
        <authorList>
            <consortium name="US DOE Joint Genome Institute (JGI-PGF)"/>
            <person name="Walter F."/>
            <person name="Albersmeier A."/>
            <person name="Kalinowski J."/>
            <person name="Ruckert C."/>
        </authorList>
    </citation>
    <scope>NUCLEOTIDE SEQUENCE</scope>
    <source>
        <strain evidence="8">CGMCC 1.15179</strain>
    </source>
</reference>
<dbReference type="GO" id="GO:0043190">
    <property type="term" value="C:ATP-binding cassette (ABC) transporter complex"/>
    <property type="evidence" value="ECO:0007669"/>
    <property type="project" value="InterPro"/>
</dbReference>
<dbReference type="CDD" id="cd08504">
    <property type="entry name" value="PBP2_OppA"/>
    <property type="match status" value="1"/>
</dbReference>
<dbReference type="Gene3D" id="3.40.190.10">
    <property type="entry name" value="Periplasmic binding protein-like II"/>
    <property type="match status" value="1"/>
</dbReference>
<protein>
    <submittedName>
        <fullName evidence="8">Peptide ABC transporter substrate-binding protein</fullName>
    </submittedName>
</protein>
<gene>
    <name evidence="8" type="primary">oppA</name>
    <name evidence="8" type="ORF">GCM10011571_05210</name>
</gene>
<reference evidence="8" key="2">
    <citation type="submission" date="2020-09" db="EMBL/GenBank/DDBJ databases">
        <authorList>
            <person name="Sun Q."/>
            <person name="Zhou Y."/>
        </authorList>
    </citation>
    <scope>NUCLEOTIDE SEQUENCE</scope>
    <source>
        <strain evidence="8">CGMCC 1.15179</strain>
    </source>
</reference>
<evidence type="ECO:0000313" key="9">
    <source>
        <dbReference type="Proteomes" id="UP000625210"/>
    </source>
</evidence>
<dbReference type="InterPro" id="IPR000914">
    <property type="entry name" value="SBP_5_dom"/>
</dbReference>
<feature type="signal peptide" evidence="6">
    <location>
        <begin position="1"/>
        <end position="21"/>
    </location>
</feature>
<sequence>MRRRLHLVLTLLLATSMLLTACGVSGGGNGDSGMDAKQVLDMTLEAEPPNLDSVNATDVVSVTVLNNVMEGLYRMDKDNRPEPAIASSVDVSKDKKTYIFHLRDANWSDGKPVRAQDFEFAWKRGLAPETKSEYAFIFFPILNAEEYNHGKATADQVGVKALDDKTLKVQLKQPIPYFLNLTAFPTYLPQREDIVEKFGKAYATEPDKMVYNGPFNIQDWQHEQSMQYRKSDTYWDRSAVNLEKVNLKIVKDTSTAVNLYNSKQTDVAKLDSAFADAFKQSPEFMPVQVARTEYVQFNTDNPFFANEKIRKAISYAIDRDSLVKDVLKDGSESAYALVPPSIIGSDNKPFRDKAPDQHQFNPLEAKKLLKEGMEEQGITEKPTLTLLTFDDERKKVAVFIQEQLRNHLGIEVRIDPQPYKQKLDRESSGDFDITYAGWTSDFNDPISFLDLFTSSSPFNRGNWQNPNFDQLVSKSKNNVDYDERNNELVKAESILVEKAPIAPVIYVGKAFLQKKYVKDLYRHPVGPEYSLKWTYVSGKSGNKDQ</sequence>
<dbReference type="InterPro" id="IPR039424">
    <property type="entry name" value="SBP_5"/>
</dbReference>
<dbReference type="FunFam" id="3.10.105.10:FF:000001">
    <property type="entry name" value="Oligopeptide ABC transporter, oligopeptide-binding protein"/>
    <property type="match status" value="1"/>
</dbReference>
<feature type="domain" description="Solute-binding protein family 5" evidence="7">
    <location>
        <begin position="81"/>
        <end position="458"/>
    </location>
</feature>
<dbReference type="EMBL" id="BMHQ01000002">
    <property type="protein sequence ID" value="GGE06979.1"/>
    <property type="molecule type" value="Genomic_DNA"/>
</dbReference>
<evidence type="ECO:0000256" key="6">
    <source>
        <dbReference type="SAM" id="SignalP"/>
    </source>
</evidence>